<evidence type="ECO:0000313" key="2">
    <source>
        <dbReference type="EMBL" id="MEJ5976604.1"/>
    </source>
</evidence>
<dbReference type="SMART" id="SM00748">
    <property type="entry name" value="HEPN"/>
    <property type="match status" value="1"/>
</dbReference>
<protein>
    <submittedName>
        <fullName evidence="2">Nucleotidyltransferase and HEPN domain-containing protein</fullName>
    </submittedName>
</protein>
<gene>
    <name evidence="2" type="ORF">WG901_08160</name>
</gene>
<comment type="caution">
    <text evidence="2">The sequence shown here is derived from an EMBL/GenBank/DDBJ whole genome shotgun (WGS) entry which is preliminary data.</text>
</comment>
<dbReference type="Gene3D" id="3.30.460.10">
    <property type="entry name" value="Beta Polymerase, domain 2"/>
    <property type="match status" value="1"/>
</dbReference>
<organism evidence="2 3">
    <name type="scientific">Novosphingobium anseongense</name>
    <dbReference type="NCBI Taxonomy" id="3133436"/>
    <lineage>
        <taxon>Bacteria</taxon>
        <taxon>Pseudomonadati</taxon>
        <taxon>Pseudomonadota</taxon>
        <taxon>Alphaproteobacteria</taxon>
        <taxon>Sphingomonadales</taxon>
        <taxon>Sphingomonadaceae</taxon>
        <taxon>Novosphingobium</taxon>
    </lineage>
</organism>
<dbReference type="Gene3D" id="1.20.120.330">
    <property type="entry name" value="Nucleotidyltransferases domain 2"/>
    <property type="match status" value="1"/>
</dbReference>
<dbReference type="Pfam" id="PF05168">
    <property type="entry name" value="HEPN"/>
    <property type="match status" value="1"/>
</dbReference>
<evidence type="ECO:0000313" key="3">
    <source>
        <dbReference type="Proteomes" id="UP001361239"/>
    </source>
</evidence>
<feature type="domain" description="HEPN" evidence="1">
    <location>
        <begin position="172"/>
        <end position="292"/>
    </location>
</feature>
<dbReference type="CDD" id="cd05403">
    <property type="entry name" value="NT_KNTase_like"/>
    <property type="match status" value="1"/>
</dbReference>
<reference evidence="2 3" key="1">
    <citation type="submission" date="2024-03" db="EMBL/GenBank/DDBJ databases">
        <authorList>
            <person name="Jo J.-H."/>
        </authorList>
    </citation>
    <scope>NUCLEOTIDE SEQUENCE [LARGE SCALE GENOMIC DNA]</scope>
    <source>
        <strain evidence="2 3">PS1R-30</strain>
    </source>
</reference>
<dbReference type="InterPro" id="IPR043519">
    <property type="entry name" value="NT_sf"/>
</dbReference>
<keyword evidence="3" id="KW-1185">Reference proteome</keyword>
<dbReference type="RefSeq" id="WP_339586510.1">
    <property type="nucleotide sequence ID" value="NZ_JBBHJZ010000001.1"/>
</dbReference>
<dbReference type="SUPFAM" id="SSF81593">
    <property type="entry name" value="Nucleotidyltransferase substrate binding subunit/domain"/>
    <property type="match status" value="1"/>
</dbReference>
<evidence type="ECO:0000259" key="1">
    <source>
        <dbReference type="PROSITE" id="PS50910"/>
    </source>
</evidence>
<name>A0ABU8RU28_9SPHN</name>
<dbReference type="PANTHER" id="PTHR33933">
    <property type="entry name" value="NUCLEOTIDYLTRANSFERASE"/>
    <property type="match status" value="1"/>
</dbReference>
<dbReference type="EMBL" id="JBBHJZ010000001">
    <property type="protein sequence ID" value="MEJ5976604.1"/>
    <property type="molecule type" value="Genomic_DNA"/>
</dbReference>
<dbReference type="Proteomes" id="UP001361239">
    <property type="component" value="Unassembled WGS sequence"/>
</dbReference>
<sequence length="303" mass="35085">MRDDLSHLPAKQQDELARATKILMEEFDKAIALGTSAWKRSGKILKVILFGSYARSDWVDDPVGGYQSDFDLLIIVSHEKLTDIAEYWYIAEDRILRDETIGRQVNIIVHDLSDVNKALQRGEYFWADIVRDGIVLYELPGHALAAAKPLSKFDAVQMAERFFDQYMRSLDQWLYLTKVAIDQIPSDPMWANKAAFNLHQAAETAYACFLLTSTFYFPKSHNIKFLRSLSESKEPRLIEAWPQATKLDRRRFELLKRAYVDARYSPNYHVTIEDLDAIYTSVKRLRDLVERVSAARIKEIVRS</sequence>
<dbReference type="InterPro" id="IPR007842">
    <property type="entry name" value="HEPN_dom"/>
</dbReference>
<dbReference type="PROSITE" id="PS50910">
    <property type="entry name" value="HEPN"/>
    <property type="match status" value="1"/>
</dbReference>
<proteinExistence type="predicted"/>
<dbReference type="PANTHER" id="PTHR33933:SF1">
    <property type="entry name" value="PROTEIN ADENYLYLTRANSFERASE MNTA-RELATED"/>
    <property type="match status" value="1"/>
</dbReference>
<accession>A0ABU8RU28</accession>
<dbReference type="SUPFAM" id="SSF81301">
    <property type="entry name" value="Nucleotidyltransferase"/>
    <property type="match status" value="1"/>
</dbReference>
<dbReference type="InterPro" id="IPR052548">
    <property type="entry name" value="Type_VII_TA_antitoxin"/>
</dbReference>